<dbReference type="Gene3D" id="1.10.287.130">
    <property type="match status" value="1"/>
</dbReference>
<dbReference type="Pfam" id="PF00512">
    <property type="entry name" value="HisKA"/>
    <property type="match status" value="1"/>
</dbReference>
<dbReference type="FunFam" id="3.30.565.10:FF:000006">
    <property type="entry name" value="Sensor histidine kinase WalK"/>
    <property type="match status" value="1"/>
</dbReference>
<keyword evidence="8" id="KW-0902">Two-component regulatory system</keyword>
<dbReference type="InterPro" id="IPR036097">
    <property type="entry name" value="HisK_dim/P_sf"/>
</dbReference>
<dbReference type="PROSITE" id="PS50109">
    <property type="entry name" value="HIS_KIN"/>
    <property type="match status" value="1"/>
</dbReference>
<dbReference type="GO" id="GO:0005524">
    <property type="term" value="F:ATP binding"/>
    <property type="evidence" value="ECO:0007669"/>
    <property type="project" value="UniProtKB-KW"/>
</dbReference>
<dbReference type="CDD" id="cd00075">
    <property type="entry name" value="HATPase"/>
    <property type="match status" value="1"/>
</dbReference>
<evidence type="ECO:0000256" key="2">
    <source>
        <dbReference type="ARBA" id="ARBA00012438"/>
    </source>
</evidence>
<dbReference type="InterPro" id="IPR036890">
    <property type="entry name" value="HATPase_C_sf"/>
</dbReference>
<proteinExistence type="predicted"/>
<evidence type="ECO:0000256" key="1">
    <source>
        <dbReference type="ARBA" id="ARBA00000085"/>
    </source>
</evidence>
<comment type="catalytic activity">
    <reaction evidence="1">
        <text>ATP + protein L-histidine = ADP + protein N-phospho-L-histidine.</text>
        <dbReference type="EC" id="2.7.13.3"/>
    </reaction>
</comment>
<evidence type="ECO:0000256" key="8">
    <source>
        <dbReference type="ARBA" id="ARBA00023012"/>
    </source>
</evidence>
<keyword evidence="5" id="KW-0547">Nucleotide-binding</keyword>
<dbReference type="CDD" id="cd00082">
    <property type="entry name" value="HisKA"/>
    <property type="match status" value="1"/>
</dbReference>
<dbReference type="InterPro" id="IPR050351">
    <property type="entry name" value="BphY/WalK/GraS-like"/>
</dbReference>
<keyword evidence="4" id="KW-0808">Transferase</keyword>
<dbReference type="GO" id="GO:0000155">
    <property type="term" value="F:phosphorelay sensor kinase activity"/>
    <property type="evidence" value="ECO:0007669"/>
    <property type="project" value="InterPro"/>
</dbReference>
<gene>
    <name evidence="10" type="ORF">LCGC14_0214830</name>
</gene>
<evidence type="ECO:0000256" key="5">
    <source>
        <dbReference type="ARBA" id="ARBA00022741"/>
    </source>
</evidence>
<name>A0A0F9UJJ1_9ZZZZ</name>
<protein>
    <recommendedName>
        <fullName evidence="2">histidine kinase</fullName>
        <ecNumber evidence="2">2.7.13.3</ecNumber>
    </recommendedName>
</protein>
<dbReference type="AlphaFoldDB" id="A0A0F9UJJ1"/>
<dbReference type="SMART" id="SM00388">
    <property type="entry name" value="HisKA"/>
    <property type="match status" value="1"/>
</dbReference>
<evidence type="ECO:0000256" key="7">
    <source>
        <dbReference type="ARBA" id="ARBA00022840"/>
    </source>
</evidence>
<dbReference type="PRINTS" id="PR00344">
    <property type="entry name" value="BCTRLSENSOR"/>
</dbReference>
<dbReference type="PANTHER" id="PTHR42878">
    <property type="entry name" value="TWO-COMPONENT HISTIDINE KINASE"/>
    <property type="match status" value="1"/>
</dbReference>
<dbReference type="SUPFAM" id="SSF47384">
    <property type="entry name" value="Homodimeric domain of signal transducing histidine kinase"/>
    <property type="match status" value="1"/>
</dbReference>
<keyword evidence="6" id="KW-0418">Kinase</keyword>
<evidence type="ECO:0000259" key="9">
    <source>
        <dbReference type="PROSITE" id="PS50109"/>
    </source>
</evidence>
<comment type="caution">
    <text evidence="10">The sequence shown here is derived from an EMBL/GenBank/DDBJ whole genome shotgun (WGS) entry which is preliminary data.</text>
</comment>
<dbReference type="Gene3D" id="3.30.565.10">
    <property type="entry name" value="Histidine kinase-like ATPase, C-terminal domain"/>
    <property type="match status" value="1"/>
</dbReference>
<dbReference type="InterPro" id="IPR003594">
    <property type="entry name" value="HATPase_dom"/>
</dbReference>
<dbReference type="EMBL" id="LAZR01000100">
    <property type="protein sequence ID" value="KKN91809.1"/>
    <property type="molecule type" value="Genomic_DNA"/>
</dbReference>
<sequence>MIRFGGKPVGDSDPSSEKSKIAEVISITAHQLRHPISVIKNYLEALGSEDFGELNPKQKEYIGDALENVKRMTETVNHLLDISRVEEGRYELKLEPISLVEVTESVVRELGFWAEASNCKIVFQQPREILPSVLTDPLKIKQVVENLITNAIKYKKAGQEIVEITLMKKGKEMVFSCKDNGIGIPKEDSKKVFSKFYRSEEAMEIDPTGAGLGLYLNQAIVEASGGRIWFSRNRDFGMTFSFSLPIFSASVFITRKTY</sequence>
<dbReference type="InterPro" id="IPR004358">
    <property type="entry name" value="Sig_transdc_His_kin-like_C"/>
</dbReference>
<dbReference type="InterPro" id="IPR003661">
    <property type="entry name" value="HisK_dim/P_dom"/>
</dbReference>
<dbReference type="GO" id="GO:0030295">
    <property type="term" value="F:protein kinase activator activity"/>
    <property type="evidence" value="ECO:0007669"/>
    <property type="project" value="TreeGrafter"/>
</dbReference>
<dbReference type="GO" id="GO:0007234">
    <property type="term" value="P:osmosensory signaling via phosphorelay pathway"/>
    <property type="evidence" value="ECO:0007669"/>
    <property type="project" value="TreeGrafter"/>
</dbReference>
<evidence type="ECO:0000256" key="3">
    <source>
        <dbReference type="ARBA" id="ARBA00022553"/>
    </source>
</evidence>
<keyword evidence="7" id="KW-0067">ATP-binding</keyword>
<evidence type="ECO:0000313" key="10">
    <source>
        <dbReference type="EMBL" id="KKN91809.1"/>
    </source>
</evidence>
<dbReference type="EC" id="2.7.13.3" evidence="2"/>
<dbReference type="Pfam" id="PF02518">
    <property type="entry name" value="HATPase_c"/>
    <property type="match status" value="1"/>
</dbReference>
<dbReference type="InterPro" id="IPR005467">
    <property type="entry name" value="His_kinase_dom"/>
</dbReference>
<dbReference type="SUPFAM" id="SSF55874">
    <property type="entry name" value="ATPase domain of HSP90 chaperone/DNA topoisomerase II/histidine kinase"/>
    <property type="match status" value="1"/>
</dbReference>
<dbReference type="GO" id="GO:0000156">
    <property type="term" value="F:phosphorelay response regulator activity"/>
    <property type="evidence" value="ECO:0007669"/>
    <property type="project" value="TreeGrafter"/>
</dbReference>
<feature type="domain" description="Histidine kinase" evidence="9">
    <location>
        <begin position="27"/>
        <end position="248"/>
    </location>
</feature>
<organism evidence="10">
    <name type="scientific">marine sediment metagenome</name>
    <dbReference type="NCBI Taxonomy" id="412755"/>
    <lineage>
        <taxon>unclassified sequences</taxon>
        <taxon>metagenomes</taxon>
        <taxon>ecological metagenomes</taxon>
    </lineage>
</organism>
<accession>A0A0F9UJJ1</accession>
<keyword evidence="3" id="KW-0597">Phosphoprotein</keyword>
<dbReference type="PANTHER" id="PTHR42878:SF7">
    <property type="entry name" value="SENSOR HISTIDINE KINASE GLRK"/>
    <property type="match status" value="1"/>
</dbReference>
<evidence type="ECO:0000256" key="4">
    <source>
        <dbReference type="ARBA" id="ARBA00022679"/>
    </source>
</evidence>
<evidence type="ECO:0000256" key="6">
    <source>
        <dbReference type="ARBA" id="ARBA00022777"/>
    </source>
</evidence>
<dbReference type="SMART" id="SM00387">
    <property type="entry name" value="HATPase_c"/>
    <property type="match status" value="1"/>
</dbReference>
<reference evidence="10" key="1">
    <citation type="journal article" date="2015" name="Nature">
        <title>Complex archaea that bridge the gap between prokaryotes and eukaryotes.</title>
        <authorList>
            <person name="Spang A."/>
            <person name="Saw J.H."/>
            <person name="Jorgensen S.L."/>
            <person name="Zaremba-Niedzwiedzka K."/>
            <person name="Martijn J."/>
            <person name="Lind A.E."/>
            <person name="van Eijk R."/>
            <person name="Schleper C."/>
            <person name="Guy L."/>
            <person name="Ettema T.J."/>
        </authorList>
    </citation>
    <scope>NUCLEOTIDE SEQUENCE</scope>
</reference>